<dbReference type="Pfam" id="PF03140">
    <property type="entry name" value="DUF247"/>
    <property type="match status" value="1"/>
</dbReference>
<dbReference type="EMBL" id="JARPOI010000014">
    <property type="protein sequence ID" value="KAJ9159614.1"/>
    <property type="molecule type" value="Genomic_DNA"/>
</dbReference>
<gene>
    <name evidence="1" type="ORF">P3X46_025111</name>
</gene>
<name>A0ABQ9L7V4_HEVBR</name>
<organism evidence="1 2">
    <name type="scientific">Hevea brasiliensis</name>
    <name type="common">Para rubber tree</name>
    <name type="synonym">Siphonia brasiliensis</name>
    <dbReference type="NCBI Taxonomy" id="3981"/>
    <lineage>
        <taxon>Eukaryota</taxon>
        <taxon>Viridiplantae</taxon>
        <taxon>Streptophyta</taxon>
        <taxon>Embryophyta</taxon>
        <taxon>Tracheophyta</taxon>
        <taxon>Spermatophyta</taxon>
        <taxon>Magnoliopsida</taxon>
        <taxon>eudicotyledons</taxon>
        <taxon>Gunneridae</taxon>
        <taxon>Pentapetalae</taxon>
        <taxon>rosids</taxon>
        <taxon>fabids</taxon>
        <taxon>Malpighiales</taxon>
        <taxon>Euphorbiaceae</taxon>
        <taxon>Crotonoideae</taxon>
        <taxon>Micrandreae</taxon>
        <taxon>Hevea</taxon>
    </lineage>
</organism>
<proteinExistence type="predicted"/>
<dbReference type="Proteomes" id="UP001174677">
    <property type="component" value="Chromosome 14"/>
</dbReference>
<reference evidence="1" key="1">
    <citation type="journal article" date="2023" name="Plant Biotechnol. J.">
        <title>Chromosome-level wild Hevea brasiliensis genome provides new tools for genomic-assisted breeding and valuable loci to elevate rubber yield.</title>
        <authorList>
            <person name="Cheng H."/>
            <person name="Song X."/>
            <person name="Hu Y."/>
            <person name="Wu T."/>
            <person name="Yang Q."/>
            <person name="An Z."/>
            <person name="Feng S."/>
            <person name="Deng Z."/>
            <person name="Wu W."/>
            <person name="Zeng X."/>
            <person name="Tu M."/>
            <person name="Wang X."/>
            <person name="Huang H."/>
        </authorList>
    </citation>
    <scope>NUCLEOTIDE SEQUENCE</scope>
    <source>
        <strain evidence="1">MT/VB/25A 57/8</strain>
    </source>
</reference>
<keyword evidence="2" id="KW-1185">Reference proteome</keyword>
<evidence type="ECO:0000313" key="2">
    <source>
        <dbReference type="Proteomes" id="UP001174677"/>
    </source>
</evidence>
<comment type="caution">
    <text evidence="1">The sequence shown here is derived from an EMBL/GenBank/DDBJ whole genome shotgun (WGS) entry which is preliminary data.</text>
</comment>
<sequence length="416" mass="47872">MDQMDEQEREELVIEIPKENSLKLENCIYNIPTTIPIINKKAYTPQVISIGPIHHGKKKFEKMENQKLIYFKEFCKRMSGKTEKEVVSDFSSIIRDHKDRISSCYVDNSNFGDTSKFVKMVLLDAVFIIEFVLRGLDSEYKNDFIIGQPTLRKVVVLDLLLLENQLPYFILNVLYAELKVKAKFSGLVCECFTIYNQNEVYKSLKDDDILHFVGLMRYFLCGASRASQTWSPDHTKLKYSASKLHQAGVVFKVAEGSKSLLDIEFDVKSGVLKMPVLEINENFEIVFRNVMALEQCQYQYESYICNYIFLMDHLINTAEDVDLLTDAGIIIHWLGSNKMMANLINNLCQGMDVYGSCYTAICQKLNKYYKSSWNRRKATLKLVYFSNLWRGTATIAAALLLIMTLAQTISSIKSLF</sequence>
<accession>A0ABQ9L7V4</accession>
<dbReference type="InterPro" id="IPR004158">
    <property type="entry name" value="DUF247_pln"/>
</dbReference>
<evidence type="ECO:0000313" key="1">
    <source>
        <dbReference type="EMBL" id="KAJ9159614.1"/>
    </source>
</evidence>
<dbReference type="PANTHER" id="PTHR31170:SF24">
    <property type="match status" value="1"/>
</dbReference>
<protein>
    <submittedName>
        <fullName evidence="1">Uncharacterized protein</fullName>
    </submittedName>
</protein>
<dbReference type="PANTHER" id="PTHR31170">
    <property type="entry name" value="BNAC04G53230D PROTEIN"/>
    <property type="match status" value="1"/>
</dbReference>